<reference evidence="1" key="1">
    <citation type="submission" date="2011-08" db="EMBL/GenBank/DDBJ databases">
        <title>Complete sequence of plasmid 2 of Streptomyces violaceusniger Tu 4113.</title>
        <authorList>
            <consortium name="US DOE Joint Genome Institute"/>
            <person name="Lucas S."/>
            <person name="Han J."/>
            <person name="Lapidus A."/>
            <person name="Cheng J.-F."/>
            <person name="Goodwin L."/>
            <person name="Pitluck S."/>
            <person name="Peters L."/>
            <person name="Ivanova N."/>
            <person name="Daligault H."/>
            <person name="Detter J.C."/>
            <person name="Han C."/>
            <person name="Tapia R."/>
            <person name="Land M."/>
            <person name="Hauser L."/>
            <person name="Kyrpides N."/>
            <person name="Ivanova N."/>
            <person name="Pagani I."/>
            <person name="Hagen A."/>
            <person name="Katz L."/>
            <person name="Fiedler H.-P."/>
            <person name="Keasling J."/>
            <person name="Fortman J."/>
            <person name="Woyke T."/>
        </authorList>
    </citation>
    <scope>NUCLEOTIDE SEQUENCE [LARGE SCALE GENOMIC DNA]</scope>
    <source>
        <strain evidence="1">Tu 4113</strain>
        <plasmid evidence="1">pSTRVI02</plasmid>
    </source>
</reference>
<keyword evidence="2" id="KW-1185">Reference proteome</keyword>
<dbReference type="HOGENOM" id="CLU_2572543_0_0_11"/>
<dbReference type="AlphaFoldDB" id="G2PHF5"/>
<evidence type="ECO:0000313" key="1">
    <source>
        <dbReference type="EMBL" id="AEM88801.1"/>
    </source>
</evidence>
<dbReference type="RefSeq" id="WP_014043736.1">
    <property type="nucleotide sequence ID" value="NC_015952.1"/>
</dbReference>
<evidence type="ECO:0000313" key="2">
    <source>
        <dbReference type="Proteomes" id="UP000008703"/>
    </source>
</evidence>
<sequence>MSRGVPGMAYVRPAAASQEASLRALARRSERHGALAPLQVVVLDNLPYWVVKDPDAEDGDTEIWFDALTGGRIAGPHHGGS</sequence>
<protein>
    <submittedName>
        <fullName evidence="1">Uncharacterized protein</fullName>
    </submittedName>
</protein>
<keyword evidence="1" id="KW-0614">Plasmid</keyword>
<name>G2PHF5_STRV4</name>
<dbReference type="KEGG" id="svl:Strvi_0024"/>
<accession>G2PHF5</accession>
<gene>
    <name evidence="1" type="ORF">Strvi_0024</name>
</gene>
<organism evidence="1 2">
    <name type="scientific">Streptomyces violaceusniger (strain Tu 4113)</name>
    <dbReference type="NCBI Taxonomy" id="653045"/>
    <lineage>
        <taxon>Bacteria</taxon>
        <taxon>Bacillati</taxon>
        <taxon>Actinomycetota</taxon>
        <taxon>Actinomycetes</taxon>
        <taxon>Kitasatosporales</taxon>
        <taxon>Streptomycetaceae</taxon>
        <taxon>Streptomyces</taxon>
        <taxon>Streptomyces violaceusniger group</taxon>
    </lineage>
</organism>
<dbReference type="Proteomes" id="UP000008703">
    <property type="component" value="Plasmid pSTRVI02"/>
</dbReference>
<geneLocation type="plasmid" evidence="1 2">
    <name>pSTRVI02</name>
</geneLocation>
<dbReference type="EMBL" id="CP002996">
    <property type="protein sequence ID" value="AEM88801.1"/>
    <property type="molecule type" value="Genomic_DNA"/>
</dbReference>
<proteinExistence type="predicted"/>